<protein>
    <submittedName>
        <fullName evidence="1">Uncharacterized protein</fullName>
    </submittedName>
</protein>
<proteinExistence type="predicted"/>
<reference evidence="1" key="1">
    <citation type="journal article" date="2023" name="Comput. Struct. Biotechnol. J.">
        <title>Discovery of a novel marine Bacteroidetes with a rich repertoire of carbohydrate-active enzymes.</title>
        <authorList>
            <person name="Chen B."/>
            <person name="Liu G."/>
            <person name="Chen Q."/>
            <person name="Wang H."/>
            <person name="Liu L."/>
            <person name="Tang K."/>
        </authorList>
    </citation>
    <scope>NUCLEOTIDE SEQUENCE</scope>
    <source>
        <strain evidence="1">TK19036</strain>
    </source>
</reference>
<dbReference type="Gene3D" id="1.10.1660.10">
    <property type="match status" value="1"/>
</dbReference>
<dbReference type="EMBL" id="CP120682">
    <property type="protein sequence ID" value="WKN34453.1"/>
    <property type="molecule type" value="Genomic_DNA"/>
</dbReference>
<sequence length="57" mass="6697">MTIKIKTREIAEMVGKTPSTVNRWMRNGNFPTNEQIQKELEEVAMQRLREICHQAPL</sequence>
<dbReference type="AlphaFoldDB" id="A0AA49GIB7"/>
<reference evidence="1" key="2">
    <citation type="journal article" date="2024" name="Antonie Van Leeuwenhoek">
        <title>Roseihalotalea indica gen. nov., sp. nov., a halophilic Bacteroidetes from mesopelagic Southwest Indian Ocean with higher carbohydrate metabolic potential.</title>
        <authorList>
            <person name="Chen B."/>
            <person name="Zhang M."/>
            <person name="Lin D."/>
            <person name="Ye J."/>
            <person name="Tang K."/>
        </authorList>
    </citation>
    <scope>NUCLEOTIDE SEQUENCE</scope>
    <source>
        <strain evidence="1">TK19036</strain>
    </source>
</reference>
<organism evidence="1">
    <name type="scientific">Roseihalotalea indica</name>
    <dbReference type="NCBI Taxonomy" id="2867963"/>
    <lineage>
        <taxon>Bacteria</taxon>
        <taxon>Pseudomonadati</taxon>
        <taxon>Bacteroidota</taxon>
        <taxon>Cytophagia</taxon>
        <taxon>Cytophagales</taxon>
        <taxon>Catalimonadaceae</taxon>
        <taxon>Roseihalotalea</taxon>
    </lineage>
</organism>
<accession>A0AA49GIB7</accession>
<name>A0AA49GIB7_9BACT</name>
<evidence type="ECO:0000313" key="1">
    <source>
        <dbReference type="EMBL" id="WKN34453.1"/>
    </source>
</evidence>
<gene>
    <name evidence="1" type="ORF">K4G66_18920</name>
</gene>